<dbReference type="OrthoDB" id="9806665at2"/>
<name>A0A1A9RVS6_9NEIS</name>
<proteinExistence type="predicted"/>
<dbReference type="Proteomes" id="UP000077885">
    <property type="component" value="Unassembled WGS sequence"/>
</dbReference>
<keyword evidence="1" id="KW-0472">Membrane</keyword>
<evidence type="ECO:0000313" key="2">
    <source>
        <dbReference type="EMBL" id="OAM26834.1"/>
    </source>
</evidence>
<keyword evidence="1" id="KW-0812">Transmembrane</keyword>
<reference evidence="3" key="1">
    <citation type="submission" date="2016-05" db="EMBL/GenBank/DDBJ databases">
        <title>Draft genome of Corynebacterium afermentans subsp. afermentans LCDC 88199T.</title>
        <authorList>
            <person name="Bernier A.-M."/>
            <person name="Bernard K."/>
        </authorList>
    </citation>
    <scope>NUCLEOTIDE SEQUENCE [LARGE SCALE GENOMIC DNA]</scope>
    <source>
        <strain evidence="3">NML02-A-017</strain>
    </source>
</reference>
<gene>
    <name evidence="2" type="ORF">A7P95_08765</name>
</gene>
<dbReference type="STRING" id="1795827.A7P95_08765"/>
<feature type="transmembrane region" description="Helical" evidence="1">
    <location>
        <begin position="95"/>
        <end position="118"/>
    </location>
</feature>
<evidence type="ECO:0000256" key="1">
    <source>
        <dbReference type="SAM" id="Phobius"/>
    </source>
</evidence>
<keyword evidence="1" id="KW-1133">Transmembrane helix</keyword>
<evidence type="ECO:0000313" key="3">
    <source>
        <dbReference type="Proteomes" id="UP000077885"/>
    </source>
</evidence>
<accession>A0A1A9RVS6</accession>
<feature type="transmembrane region" description="Helical" evidence="1">
    <location>
        <begin position="59"/>
        <end position="83"/>
    </location>
</feature>
<keyword evidence="3" id="KW-1185">Reference proteome</keyword>
<comment type="caution">
    <text evidence="2">The sequence shown here is derived from an EMBL/GenBank/DDBJ whole genome shotgun (WGS) entry which is preliminary data.</text>
</comment>
<dbReference type="Pfam" id="PF02325">
    <property type="entry name" value="CCB3_YggT"/>
    <property type="match status" value="1"/>
</dbReference>
<dbReference type="AlphaFoldDB" id="A0A1A9RVS6"/>
<dbReference type="EMBL" id="LXSL01000028">
    <property type="protein sequence ID" value="OAM26834.1"/>
    <property type="molecule type" value="Genomic_DNA"/>
</dbReference>
<protein>
    <submittedName>
        <fullName evidence="2">FkuM-YggT family potassium (K+) uptake transporter B</fullName>
    </submittedName>
</protein>
<dbReference type="InterPro" id="IPR003425">
    <property type="entry name" value="CCB3/YggT"/>
</dbReference>
<feature type="transmembrane region" description="Helical" evidence="1">
    <location>
        <begin position="165"/>
        <end position="185"/>
    </location>
</feature>
<dbReference type="GO" id="GO:0016020">
    <property type="term" value="C:membrane"/>
    <property type="evidence" value="ECO:0007669"/>
    <property type="project" value="InterPro"/>
</dbReference>
<dbReference type="RefSeq" id="WP_067594111.1">
    <property type="nucleotide sequence ID" value="NZ_LXSL01000028.1"/>
</dbReference>
<organism evidence="2 3">
    <name type="scientific">Eikenella longinqua</name>
    <dbReference type="NCBI Taxonomy" id="1795827"/>
    <lineage>
        <taxon>Bacteria</taxon>
        <taxon>Pseudomonadati</taxon>
        <taxon>Pseudomonadota</taxon>
        <taxon>Betaproteobacteria</taxon>
        <taxon>Neisseriales</taxon>
        <taxon>Neisseriaceae</taxon>
        <taxon>Eikenella</taxon>
    </lineage>
</organism>
<sequence length="186" mass="21068">MLNQLISLLADALAMLCLTRCLLQYGRLHFSHPLAQFCCRSTDWLVKPLRRVVPPLGQWDTACVLAALLLYVAAYLLLSLLYLPSSMLSWQVAAANMLFAVLSLTRAAAYVLLGGLLWRMVLSLSQGYSPLMAVLNRIFEPLCRPFAFLRIGRWDFSGSLLALLLWWWAAWWLPAIFASLNLWLLP</sequence>